<evidence type="ECO:0008006" key="3">
    <source>
        <dbReference type="Google" id="ProtNLM"/>
    </source>
</evidence>
<sequence>MSSLQTSLPITGERFARLSDAEIQSLDQFVLRFGKLQDAIGARLLPSVLLYLQEPYEDRPMLDKLHRLEKLGYIEDSEQWQALRMLRNRFAHEYPDDPDKNAAILMLAIESVACLSSILERIDQKLALSSIA</sequence>
<protein>
    <recommendedName>
        <fullName evidence="3">Nucleotidyltransferase</fullName>
    </recommendedName>
</protein>
<dbReference type="Gene3D" id="1.20.120.330">
    <property type="entry name" value="Nucleotidyltransferases domain 2"/>
    <property type="match status" value="1"/>
</dbReference>
<evidence type="ECO:0000313" key="1">
    <source>
        <dbReference type="EMBL" id="OWV31574.1"/>
    </source>
</evidence>
<name>A0A246S523_9GAMM</name>
<dbReference type="SUPFAM" id="SSF81593">
    <property type="entry name" value="Nucleotidyltransferase substrate binding subunit/domain"/>
    <property type="match status" value="1"/>
</dbReference>
<dbReference type="EMBL" id="JPUA01000002">
    <property type="protein sequence ID" value="OWV31574.1"/>
    <property type="molecule type" value="Genomic_DNA"/>
</dbReference>
<comment type="caution">
    <text evidence="1">The sequence shown here is derived from an EMBL/GenBank/DDBJ whole genome shotgun (WGS) entry which is preliminary data.</text>
</comment>
<keyword evidence="2" id="KW-1185">Reference proteome</keyword>
<dbReference type="Proteomes" id="UP000197334">
    <property type="component" value="Unassembled WGS sequence"/>
</dbReference>
<accession>A0A246S523</accession>
<reference evidence="1 2" key="1">
    <citation type="submission" date="2014-08" db="EMBL/GenBank/DDBJ databases">
        <title>Draft genome sequence of a novel L-asparaginase producing marine bacterium, Halomonas campaniensis.</title>
        <authorList>
            <person name="Sundarakrishnan B."/>
            <person name="Moushumi Priya A."/>
            <person name="Raman G."/>
            <person name="Sakthivel N."/>
            <person name="Park S."/>
            <person name="Jayachandran S."/>
        </authorList>
    </citation>
    <scope>NUCLEOTIDE SEQUENCE [LARGE SCALE GENOMIC DNA]</scope>
    <source>
        <strain evidence="1 2">SK03</strain>
    </source>
</reference>
<evidence type="ECO:0000313" key="2">
    <source>
        <dbReference type="Proteomes" id="UP000197334"/>
    </source>
</evidence>
<dbReference type="OrthoDB" id="13547at2"/>
<proteinExistence type="predicted"/>
<organism evidence="1 2">
    <name type="scientific">Halomonas campaniensis</name>
    <dbReference type="NCBI Taxonomy" id="213554"/>
    <lineage>
        <taxon>Bacteria</taxon>
        <taxon>Pseudomonadati</taxon>
        <taxon>Pseudomonadota</taxon>
        <taxon>Gammaproteobacteria</taxon>
        <taxon>Oceanospirillales</taxon>
        <taxon>Halomonadaceae</taxon>
        <taxon>Halomonas</taxon>
    </lineage>
</organism>
<gene>
    <name evidence="1" type="ORF">JI62_00815</name>
</gene>
<dbReference type="AlphaFoldDB" id="A0A246S523"/>